<reference evidence="2" key="1">
    <citation type="submission" date="2023-08" db="EMBL/GenBank/DDBJ databases">
        <authorList>
            <person name="Alioto T."/>
            <person name="Alioto T."/>
            <person name="Gomez Garrido J."/>
        </authorList>
    </citation>
    <scope>NUCLEOTIDE SEQUENCE</scope>
</reference>
<gene>
    <name evidence="2" type="ORF">OCTVUL_1B025845</name>
</gene>
<sequence>MMPKRQKLRQAEDRKWEVFMDKLLPESIIVSALQHNLVLVDEGQRRVVLGELTVPWEESIAEAHGQKLLGFEELVAQEKRYICELVAFEGEKPQSQPEKPQGQPEKPQGQPEKPGSQPYALYRVM</sequence>
<evidence type="ECO:0000256" key="1">
    <source>
        <dbReference type="SAM" id="MobiDB-lite"/>
    </source>
</evidence>
<organism evidence="2 3">
    <name type="scientific">Octopus vulgaris</name>
    <name type="common">Common octopus</name>
    <dbReference type="NCBI Taxonomy" id="6645"/>
    <lineage>
        <taxon>Eukaryota</taxon>
        <taxon>Metazoa</taxon>
        <taxon>Spiralia</taxon>
        <taxon>Lophotrochozoa</taxon>
        <taxon>Mollusca</taxon>
        <taxon>Cephalopoda</taxon>
        <taxon>Coleoidea</taxon>
        <taxon>Octopodiformes</taxon>
        <taxon>Octopoda</taxon>
        <taxon>Incirrata</taxon>
        <taxon>Octopodidae</taxon>
        <taxon>Octopus</taxon>
    </lineage>
</organism>
<feature type="region of interest" description="Disordered" evidence="1">
    <location>
        <begin position="91"/>
        <end position="125"/>
    </location>
</feature>
<proteinExistence type="predicted"/>
<dbReference type="AlphaFoldDB" id="A0AA36BKB4"/>
<keyword evidence="3" id="KW-1185">Reference proteome</keyword>
<dbReference type="Proteomes" id="UP001162480">
    <property type="component" value="Chromosome 18"/>
</dbReference>
<accession>A0AA36BKB4</accession>
<evidence type="ECO:0000313" key="3">
    <source>
        <dbReference type="Proteomes" id="UP001162480"/>
    </source>
</evidence>
<dbReference type="EMBL" id="OX597831">
    <property type="protein sequence ID" value="CAI9736006.1"/>
    <property type="molecule type" value="Genomic_DNA"/>
</dbReference>
<name>A0AA36BKB4_OCTVU</name>
<protein>
    <submittedName>
        <fullName evidence="2">Uncharacterized protein</fullName>
    </submittedName>
</protein>
<evidence type="ECO:0000313" key="2">
    <source>
        <dbReference type="EMBL" id="CAI9736006.1"/>
    </source>
</evidence>
<feature type="compositionally biased region" description="Low complexity" evidence="1">
    <location>
        <begin position="93"/>
        <end position="115"/>
    </location>
</feature>